<proteinExistence type="predicted"/>
<dbReference type="RefSeq" id="WP_320510345.1">
    <property type="nucleotide sequence ID" value="NZ_JAXCLW010000008.1"/>
</dbReference>
<sequence>MTASSILQAIREECEDLSILGRWFAEAVPSSFAIRQWNEKIEIAKKTTEKLILSNPVAAERKLDALTNELRLICLRSAHRIADPSYRSPPKSESIRSTSGRRMSFGYERELDPQELEERCKHYHSCPEGWTARHILFSSGQTALTSLLMGILSSQEFPGGRPITLTHTGGYFETTGLLSLLQAIRPLHIRSNKEVKYLDAAGDIDLIEPVFYDGISEIRSVGQPFLPARHAAQKTAFAPYLIFDTTLAGPLFAPADLLASLSNTGTKLVACVNSGLKLDQAGLELSNVGIVSLFSSERRLAEELGANLHRIRSLTGGGLSLDSMQALEVPWFLDKAYQQSYAGRIFANNAALARAFADTSGIFAPLSHPALMERAAHPWAVSPFCIFQLKAPSRANYHTLARWIETETEKRRLAFDCGGSFGFRGHRYEVILPEDEGTPPFLRVAMGARAGWSRDGIIALLKDLAERDLLRN</sequence>
<keyword evidence="2" id="KW-1185">Reference proteome</keyword>
<protein>
    <recommendedName>
        <fullName evidence="3">Cystathionine beta-lyase/cystathionine gamma-synthase</fullName>
    </recommendedName>
</protein>
<evidence type="ECO:0008006" key="3">
    <source>
        <dbReference type="Google" id="ProtNLM"/>
    </source>
</evidence>
<evidence type="ECO:0000313" key="2">
    <source>
        <dbReference type="Proteomes" id="UP001279642"/>
    </source>
</evidence>
<dbReference type="Proteomes" id="UP001279642">
    <property type="component" value="Unassembled WGS sequence"/>
</dbReference>
<dbReference type="EMBL" id="JAXCLW010000008">
    <property type="protein sequence ID" value="MDY0885271.1"/>
    <property type="molecule type" value="Genomic_DNA"/>
</dbReference>
<gene>
    <name evidence="1" type="ORF">SMD27_20685</name>
</gene>
<name>A0ABU5EFY4_9PROT</name>
<comment type="caution">
    <text evidence="1">The sequence shown here is derived from an EMBL/GenBank/DDBJ whole genome shotgun (WGS) entry which is preliminary data.</text>
</comment>
<organism evidence="1 2">
    <name type="scientific">Dongia soli</name>
    <dbReference type="NCBI Taxonomy" id="600628"/>
    <lineage>
        <taxon>Bacteria</taxon>
        <taxon>Pseudomonadati</taxon>
        <taxon>Pseudomonadota</taxon>
        <taxon>Alphaproteobacteria</taxon>
        <taxon>Rhodospirillales</taxon>
        <taxon>Dongiaceae</taxon>
        <taxon>Dongia</taxon>
    </lineage>
</organism>
<accession>A0ABU5EFY4</accession>
<reference evidence="1 2" key="1">
    <citation type="journal article" date="2016" name="Antonie Van Leeuwenhoek">
        <title>Dongia soli sp. nov., isolated from soil from Dokdo, Korea.</title>
        <authorList>
            <person name="Kim D.U."/>
            <person name="Lee H."/>
            <person name="Kim H."/>
            <person name="Kim S.G."/>
            <person name="Ka J.O."/>
        </authorList>
    </citation>
    <scope>NUCLEOTIDE SEQUENCE [LARGE SCALE GENOMIC DNA]</scope>
    <source>
        <strain evidence="1 2">D78</strain>
    </source>
</reference>
<evidence type="ECO:0000313" key="1">
    <source>
        <dbReference type="EMBL" id="MDY0885271.1"/>
    </source>
</evidence>